<sequence>MVFKVEFLLVYRNKLIDNMFFLWLFFSILNVVYSSPAEARLMRDLMNSYVVEERPVIDPATPVVVKLSIALQQIINLNPKEETLELNAWLNYMWIDENLKWDISQYENVTSLRHPYGTIWSSDILLYNSVSSPIDSTFKVNMISQSDGTVTAIPPGILKTSCKMDDGFRYFPFDEVVCYLKLGSWSFHAGQINLVEGGFDLSDYMPNGEWIVLNAWVNKTVKSYECCPEKYEDLKFYLKLRRRTLYYAFNLIMPSILTMILSIIGFALNPESCEKIGLQVSVSLAVTIFSSLLAEMTPQTENLPLIGIFFQTCMVVSIFATSFTVYVQSIHFRNKESHKRMGFWMRYIFLEILPYILRMDHPKRNNNLKTLKKTWIERKKYEKDIRTAFVYNDDTCQVITSLESVLKDNLSNVFLNAKKTKNDAEEDGSVEILQTLDHIYKHLKMIRENTDDEVEATHVKYEWQYLAMVIDRLGLIICTSITLLTIAVFLLRAPYLVA</sequence>
<evidence type="ECO:0000313" key="1">
    <source>
        <dbReference type="Proteomes" id="UP000095286"/>
    </source>
</evidence>
<evidence type="ECO:0000313" key="2">
    <source>
        <dbReference type="WBParaSite" id="RSKR_0000139500.2"/>
    </source>
</evidence>
<name>A0AC35TK24_9BILA</name>
<reference evidence="2" key="1">
    <citation type="submission" date="2016-11" db="UniProtKB">
        <authorList>
            <consortium name="WormBaseParasite"/>
        </authorList>
    </citation>
    <scope>IDENTIFICATION</scope>
    <source>
        <strain evidence="2">KR3021</strain>
    </source>
</reference>
<organism evidence="1 2">
    <name type="scientific">Rhabditophanes sp. KR3021</name>
    <dbReference type="NCBI Taxonomy" id="114890"/>
    <lineage>
        <taxon>Eukaryota</taxon>
        <taxon>Metazoa</taxon>
        <taxon>Ecdysozoa</taxon>
        <taxon>Nematoda</taxon>
        <taxon>Chromadorea</taxon>
        <taxon>Rhabditida</taxon>
        <taxon>Tylenchina</taxon>
        <taxon>Panagrolaimomorpha</taxon>
        <taxon>Strongyloidoidea</taxon>
        <taxon>Alloionematidae</taxon>
        <taxon>Rhabditophanes</taxon>
    </lineage>
</organism>
<dbReference type="WBParaSite" id="RSKR_0000139500.2">
    <property type="protein sequence ID" value="RSKR_0000139500.2"/>
    <property type="gene ID" value="RSKR_0000139500"/>
</dbReference>
<proteinExistence type="predicted"/>
<protein>
    <submittedName>
        <fullName evidence="2">Cation transporter family protein</fullName>
    </submittedName>
</protein>
<accession>A0AC35TK24</accession>
<dbReference type="Proteomes" id="UP000095286">
    <property type="component" value="Unplaced"/>
</dbReference>